<protein>
    <submittedName>
        <fullName evidence="2">Uncharacterized protein</fullName>
    </submittedName>
</protein>
<sequence length="70" mass="7548">MISGLVCIVCRADYRNAPDSDAIVVAHHNDHQMLACRGVCARMASGSAAGLDETPLPLAERMRRHGTDRS</sequence>
<organism evidence="2 3">
    <name type="scientific">Actinacidiphila oryziradicis</name>
    <dbReference type="NCBI Taxonomy" id="2571141"/>
    <lineage>
        <taxon>Bacteria</taxon>
        <taxon>Bacillati</taxon>
        <taxon>Actinomycetota</taxon>
        <taxon>Actinomycetes</taxon>
        <taxon>Kitasatosporales</taxon>
        <taxon>Streptomycetaceae</taxon>
        <taxon>Actinacidiphila</taxon>
    </lineage>
</organism>
<dbReference type="Proteomes" id="UP000305778">
    <property type="component" value="Unassembled WGS sequence"/>
</dbReference>
<proteinExistence type="predicted"/>
<dbReference type="EMBL" id="SUMC01000014">
    <property type="protein sequence ID" value="TKA10462.1"/>
    <property type="molecule type" value="Genomic_DNA"/>
</dbReference>
<gene>
    <name evidence="2" type="ORF">FCI23_17445</name>
</gene>
<evidence type="ECO:0000256" key="1">
    <source>
        <dbReference type="SAM" id="MobiDB-lite"/>
    </source>
</evidence>
<reference evidence="2 3" key="1">
    <citation type="submission" date="2019-04" db="EMBL/GenBank/DDBJ databases">
        <title>Streptomyces oryziradicis sp. nov., a novel actinomycete isolated from rhizosphere soil of rice (Oryza sativa L.).</title>
        <authorList>
            <person name="Li C."/>
        </authorList>
    </citation>
    <scope>NUCLEOTIDE SEQUENCE [LARGE SCALE GENOMIC DNA]</scope>
    <source>
        <strain evidence="2 3">NEAU-C40</strain>
    </source>
</reference>
<name>A0A4U0SL85_9ACTN</name>
<evidence type="ECO:0000313" key="2">
    <source>
        <dbReference type="EMBL" id="TKA10462.1"/>
    </source>
</evidence>
<dbReference type="AlphaFoldDB" id="A0A4U0SL85"/>
<keyword evidence="3" id="KW-1185">Reference proteome</keyword>
<feature type="region of interest" description="Disordered" evidence="1">
    <location>
        <begin position="49"/>
        <end position="70"/>
    </location>
</feature>
<comment type="caution">
    <text evidence="2">The sequence shown here is derived from an EMBL/GenBank/DDBJ whole genome shotgun (WGS) entry which is preliminary data.</text>
</comment>
<evidence type="ECO:0000313" key="3">
    <source>
        <dbReference type="Proteomes" id="UP000305778"/>
    </source>
</evidence>
<dbReference type="RefSeq" id="WP_136724815.1">
    <property type="nucleotide sequence ID" value="NZ_JAOPYF010000195.1"/>
</dbReference>
<accession>A0A4U0SL85</accession>
<dbReference type="OrthoDB" id="4228134at2"/>